<dbReference type="EMBL" id="WWNE01000012">
    <property type="protein sequence ID" value="NBG66960.1"/>
    <property type="molecule type" value="Genomic_DNA"/>
</dbReference>
<dbReference type="AlphaFoldDB" id="A0A6N9NNW1"/>
<dbReference type="PROSITE" id="PS50059">
    <property type="entry name" value="FKBP_PPIASE"/>
    <property type="match status" value="1"/>
</dbReference>
<evidence type="ECO:0000256" key="1">
    <source>
        <dbReference type="ARBA" id="ARBA00000971"/>
    </source>
</evidence>
<dbReference type="Gene3D" id="3.10.50.40">
    <property type="match status" value="1"/>
</dbReference>
<keyword evidence="3 5" id="KW-0697">Rotamase</keyword>
<dbReference type="GO" id="GO:0003755">
    <property type="term" value="F:peptidyl-prolyl cis-trans isomerase activity"/>
    <property type="evidence" value="ECO:0007669"/>
    <property type="project" value="UniProtKB-UniRule"/>
</dbReference>
<dbReference type="EC" id="5.2.1.8" evidence="6"/>
<dbReference type="PANTHER" id="PTHR43811:SF19">
    <property type="entry name" value="39 KDA FK506-BINDING NUCLEAR PROTEIN"/>
    <property type="match status" value="1"/>
</dbReference>
<dbReference type="RefSeq" id="WP_160633912.1">
    <property type="nucleotide sequence ID" value="NZ_WWNE01000012.1"/>
</dbReference>
<gene>
    <name evidence="8" type="ORF">GQN54_12600</name>
</gene>
<feature type="domain" description="PPIase FKBP-type" evidence="7">
    <location>
        <begin position="191"/>
        <end position="280"/>
    </location>
</feature>
<comment type="caution">
    <text evidence="8">The sequence shown here is derived from an EMBL/GenBank/DDBJ whole genome shotgun (WGS) entry which is preliminary data.</text>
</comment>
<sequence length="283" mass="31843">MKNGIWILILVSLLAACKSPKKEIDVLSDGSKFKLIAFEDYSDSLKLDQYLLCYITIADTAGDTIHYVPDFPYFIEYYASSPLFPALNRLHLGDSFHLQTKESILFESFGFDPLKENSNDILELRIRAIDFIDSEEVKNTLMENLGKRLNEEERLIAQYLSKQVDNAAYLHDQGIYIKSEIKTTNPPLSYGDKVTLEYQGQFLNGYVFDSKKGDKALEIVYGMSDQVISGIEQGIKGLSEGESVKIILPSQLAFGAEGAVKGIVPPYTPVVYNIFIKKVTHKN</sequence>
<dbReference type="PROSITE" id="PS51257">
    <property type="entry name" value="PROKAR_LIPOPROTEIN"/>
    <property type="match status" value="1"/>
</dbReference>
<name>A0A6N9NNW1_9FLAO</name>
<proteinExistence type="inferred from homology"/>
<comment type="catalytic activity">
    <reaction evidence="1 5 6">
        <text>[protein]-peptidylproline (omega=180) = [protein]-peptidylproline (omega=0)</text>
        <dbReference type="Rhea" id="RHEA:16237"/>
        <dbReference type="Rhea" id="RHEA-COMP:10747"/>
        <dbReference type="Rhea" id="RHEA-COMP:10748"/>
        <dbReference type="ChEBI" id="CHEBI:83833"/>
        <dbReference type="ChEBI" id="CHEBI:83834"/>
        <dbReference type="EC" id="5.2.1.8"/>
    </reaction>
</comment>
<evidence type="ECO:0000256" key="6">
    <source>
        <dbReference type="RuleBase" id="RU003915"/>
    </source>
</evidence>
<dbReference type="Pfam" id="PF00254">
    <property type="entry name" value="FKBP_C"/>
    <property type="match status" value="1"/>
</dbReference>
<evidence type="ECO:0000259" key="7">
    <source>
        <dbReference type="PROSITE" id="PS50059"/>
    </source>
</evidence>
<keyword evidence="9" id="KW-1185">Reference proteome</keyword>
<dbReference type="InterPro" id="IPR046357">
    <property type="entry name" value="PPIase_dom_sf"/>
</dbReference>
<organism evidence="8 9">
    <name type="scientific">Acidiluteibacter ferrifornacis</name>
    <dbReference type="NCBI Taxonomy" id="2692424"/>
    <lineage>
        <taxon>Bacteria</taxon>
        <taxon>Pseudomonadati</taxon>
        <taxon>Bacteroidota</taxon>
        <taxon>Flavobacteriia</taxon>
        <taxon>Flavobacteriales</taxon>
        <taxon>Cryomorphaceae</taxon>
        <taxon>Acidiluteibacter</taxon>
    </lineage>
</organism>
<dbReference type="SUPFAM" id="SSF54534">
    <property type="entry name" value="FKBP-like"/>
    <property type="match status" value="1"/>
</dbReference>
<evidence type="ECO:0000256" key="2">
    <source>
        <dbReference type="ARBA" id="ARBA00006577"/>
    </source>
</evidence>
<evidence type="ECO:0000256" key="4">
    <source>
        <dbReference type="ARBA" id="ARBA00023235"/>
    </source>
</evidence>
<evidence type="ECO:0000313" key="9">
    <source>
        <dbReference type="Proteomes" id="UP000470771"/>
    </source>
</evidence>
<comment type="similarity">
    <text evidence="2 6">Belongs to the FKBP-type PPIase family.</text>
</comment>
<keyword evidence="4 5" id="KW-0413">Isomerase</keyword>
<dbReference type="PANTHER" id="PTHR43811">
    <property type="entry name" value="FKBP-TYPE PEPTIDYL-PROLYL CIS-TRANS ISOMERASE FKPA"/>
    <property type="match status" value="1"/>
</dbReference>
<protein>
    <recommendedName>
        <fullName evidence="6">Peptidyl-prolyl cis-trans isomerase</fullName>
        <ecNumber evidence="6">5.2.1.8</ecNumber>
    </recommendedName>
</protein>
<dbReference type="InterPro" id="IPR001179">
    <property type="entry name" value="PPIase_FKBP_dom"/>
</dbReference>
<dbReference type="Proteomes" id="UP000470771">
    <property type="component" value="Unassembled WGS sequence"/>
</dbReference>
<evidence type="ECO:0000256" key="5">
    <source>
        <dbReference type="PROSITE-ProRule" id="PRU00277"/>
    </source>
</evidence>
<reference evidence="8 9" key="1">
    <citation type="submission" date="2019-12" db="EMBL/GenBank/DDBJ databases">
        <authorList>
            <person name="Zhao J."/>
        </authorList>
    </citation>
    <scope>NUCLEOTIDE SEQUENCE [LARGE SCALE GENOMIC DNA]</scope>
    <source>
        <strain evidence="8 9">S-15</strain>
    </source>
</reference>
<accession>A0A6N9NNW1</accession>
<evidence type="ECO:0000256" key="3">
    <source>
        <dbReference type="ARBA" id="ARBA00023110"/>
    </source>
</evidence>
<evidence type="ECO:0000313" key="8">
    <source>
        <dbReference type="EMBL" id="NBG66960.1"/>
    </source>
</evidence>